<evidence type="ECO:0000313" key="3">
    <source>
        <dbReference type="Proteomes" id="UP001501442"/>
    </source>
</evidence>
<keyword evidence="2" id="KW-0808">Transferase</keyword>
<feature type="domain" description="Methyltransferase type 11" evidence="1">
    <location>
        <begin position="42"/>
        <end position="133"/>
    </location>
</feature>
<sequence>MGTVQVQPHDSTGRTRVREEQVRPLYAATLAALGPQPGTRLLHVGCGTGTALALAAFTGADLAGSDPAADLLSVARDRLPDVDLRAAENIELPYDRGCFDQVMAFDAIQYAASPAVAVAELARVTRPGGVVAIGLWHNWSGREASAFLSAVRGRVPTPPTEGPPVHDLFRLREVMVEAGLDVFASAEVTHRHDFASLDSAWHSMTASPNVARAIQIMGIEAAHEIFMANFATMQRADGSIQQEHLFQYALGRATS</sequence>
<dbReference type="InterPro" id="IPR029063">
    <property type="entry name" value="SAM-dependent_MTases_sf"/>
</dbReference>
<dbReference type="PANTHER" id="PTHR42912">
    <property type="entry name" value="METHYLTRANSFERASE"/>
    <property type="match status" value="1"/>
</dbReference>
<gene>
    <name evidence="2" type="ORF">GCM10023196_045950</name>
</gene>
<dbReference type="Proteomes" id="UP001501442">
    <property type="component" value="Unassembled WGS sequence"/>
</dbReference>
<dbReference type="Gene3D" id="3.40.50.150">
    <property type="entry name" value="Vaccinia Virus protein VP39"/>
    <property type="match status" value="1"/>
</dbReference>
<reference evidence="3" key="1">
    <citation type="journal article" date="2019" name="Int. J. Syst. Evol. Microbiol.">
        <title>The Global Catalogue of Microorganisms (GCM) 10K type strain sequencing project: providing services to taxonomists for standard genome sequencing and annotation.</title>
        <authorList>
            <consortium name="The Broad Institute Genomics Platform"/>
            <consortium name="The Broad Institute Genome Sequencing Center for Infectious Disease"/>
            <person name="Wu L."/>
            <person name="Ma J."/>
        </authorList>
    </citation>
    <scope>NUCLEOTIDE SEQUENCE [LARGE SCALE GENOMIC DNA]</scope>
    <source>
        <strain evidence="3">JCM 17939</strain>
    </source>
</reference>
<keyword evidence="2" id="KW-0489">Methyltransferase</keyword>
<keyword evidence="3" id="KW-1185">Reference proteome</keyword>
<dbReference type="Pfam" id="PF08241">
    <property type="entry name" value="Methyltransf_11"/>
    <property type="match status" value="1"/>
</dbReference>
<dbReference type="InterPro" id="IPR013216">
    <property type="entry name" value="Methyltransf_11"/>
</dbReference>
<comment type="caution">
    <text evidence="2">The sequence shown here is derived from an EMBL/GenBank/DDBJ whole genome shotgun (WGS) entry which is preliminary data.</text>
</comment>
<dbReference type="InterPro" id="IPR050508">
    <property type="entry name" value="Methyltransf_Superfamily"/>
</dbReference>
<dbReference type="GO" id="GO:0008168">
    <property type="term" value="F:methyltransferase activity"/>
    <property type="evidence" value="ECO:0007669"/>
    <property type="project" value="UniProtKB-KW"/>
</dbReference>
<protein>
    <submittedName>
        <fullName evidence="2">Class I SAM-dependent methyltransferase</fullName>
    </submittedName>
</protein>
<accession>A0ABP8UEH3</accession>
<dbReference type="CDD" id="cd02440">
    <property type="entry name" value="AdoMet_MTases"/>
    <property type="match status" value="1"/>
</dbReference>
<dbReference type="EMBL" id="BAABHK010000006">
    <property type="protein sequence ID" value="GAA4628656.1"/>
    <property type="molecule type" value="Genomic_DNA"/>
</dbReference>
<evidence type="ECO:0000313" key="2">
    <source>
        <dbReference type="EMBL" id="GAA4628656.1"/>
    </source>
</evidence>
<organism evidence="2 3">
    <name type="scientific">Actinoallomurus vinaceus</name>
    <dbReference type="NCBI Taxonomy" id="1080074"/>
    <lineage>
        <taxon>Bacteria</taxon>
        <taxon>Bacillati</taxon>
        <taxon>Actinomycetota</taxon>
        <taxon>Actinomycetes</taxon>
        <taxon>Streptosporangiales</taxon>
        <taxon>Thermomonosporaceae</taxon>
        <taxon>Actinoallomurus</taxon>
    </lineage>
</organism>
<dbReference type="RefSeq" id="WP_345433003.1">
    <property type="nucleotide sequence ID" value="NZ_BAABHK010000006.1"/>
</dbReference>
<evidence type="ECO:0000259" key="1">
    <source>
        <dbReference type="Pfam" id="PF08241"/>
    </source>
</evidence>
<name>A0ABP8UEH3_9ACTN</name>
<dbReference type="GO" id="GO:0032259">
    <property type="term" value="P:methylation"/>
    <property type="evidence" value="ECO:0007669"/>
    <property type="project" value="UniProtKB-KW"/>
</dbReference>
<dbReference type="SUPFAM" id="SSF53335">
    <property type="entry name" value="S-adenosyl-L-methionine-dependent methyltransferases"/>
    <property type="match status" value="1"/>
</dbReference>
<proteinExistence type="predicted"/>
<dbReference type="PANTHER" id="PTHR42912:SF93">
    <property type="entry name" value="N6-ADENOSINE-METHYLTRANSFERASE TMT1A"/>
    <property type="match status" value="1"/>
</dbReference>